<dbReference type="NCBIfam" id="NF037995">
    <property type="entry name" value="TRAP_S1"/>
    <property type="match status" value="1"/>
</dbReference>
<keyword evidence="1 2" id="KW-0732">Signal</keyword>
<dbReference type="RefSeq" id="WP_165908065.1">
    <property type="nucleotide sequence ID" value="NZ_SLUN01000021.1"/>
</dbReference>
<dbReference type="AlphaFoldDB" id="A0A4V2QDD3"/>
<feature type="signal peptide" evidence="2">
    <location>
        <begin position="1"/>
        <end position="26"/>
    </location>
</feature>
<dbReference type="PANTHER" id="PTHR33376">
    <property type="match status" value="1"/>
</dbReference>
<dbReference type="GO" id="GO:0055085">
    <property type="term" value="P:transmembrane transport"/>
    <property type="evidence" value="ECO:0007669"/>
    <property type="project" value="InterPro"/>
</dbReference>
<dbReference type="PANTHER" id="PTHR33376:SF2">
    <property type="entry name" value="DICARBOXYLATE-BINDING PERIPLASMIC PROTEIN"/>
    <property type="match status" value="1"/>
</dbReference>
<feature type="chain" id="PRO_5020890205" evidence="2">
    <location>
        <begin position="27"/>
        <end position="328"/>
    </location>
</feature>
<accession>A0A4V2QDD3</accession>
<dbReference type="PIRSF" id="PIRSF006470">
    <property type="entry name" value="DctB"/>
    <property type="match status" value="1"/>
</dbReference>
<dbReference type="CDD" id="cd13671">
    <property type="entry name" value="PBP2_TRAP_SBP_like_3"/>
    <property type="match status" value="1"/>
</dbReference>
<organism evidence="3 4">
    <name type="scientific">Hydrogenispora ethanolica</name>
    <dbReference type="NCBI Taxonomy" id="1082276"/>
    <lineage>
        <taxon>Bacteria</taxon>
        <taxon>Bacillati</taxon>
        <taxon>Bacillota</taxon>
        <taxon>Hydrogenispora</taxon>
    </lineage>
</organism>
<dbReference type="Proteomes" id="UP000295008">
    <property type="component" value="Unassembled WGS sequence"/>
</dbReference>
<reference evidence="3 4" key="1">
    <citation type="submission" date="2019-03" db="EMBL/GenBank/DDBJ databases">
        <title>Genomic Encyclopedia of Type Strains, Phase IV (KMG-IV): sequencing the most valuable type-strain genomes for metagenomic binning, comparative biology and taxonomic classification.</title>
        <authorList>
            <person name="Goeker M."/>
        </authorList>
    </citation>
    <scope>NUCLEOTIDE SEQUENCE [LARGE SCALE GENOMIC DNA]</scope>
    <source>
        <strain evidence="3 4">LX-B</strain>
    </source>
</reference>
<keyword evidence="4" id="KW-1185">Reference proteome</keyword>
<dbReference type="EMBL" id="SLUN01000021">
    <property type="protein sequence ID" value="TCL63287.1"/>
    <property type="molecule type" value="Genomic_DNA"/>
</dbReference>
<evidence type="ECO:0000256" key="1">
    <source>
        <dbReference type="ARBA" id="ARBA00022729"/>
    </source>
</evidence>
<sequence>MKRVFTVTCLVLIVALLAVASVPGFAAPKYAWKLASVLPDTHPVHQSLVFFAGKVAEKSKGAVKITLYPAGQLGGENDYLQAVKLGSIELAKVSSGPLGQFSPSMQAVSLPFIWRDLEHQHKVLNGKIGARLMADLEKNGFKGLAFLDAGFRNITAQKPIKTPADLKGLKIRVMQSKPLMDSINALGAAAVPMSQNEVYVALQQKVIDGWENNEPTVLSFNMQEVCKYFSYTRHTSIPDFMVMSKKVYDSVPANIKKALRDAAREMVPYHNKLWADMIDDTVKQLKAKGMIFNEVNDIREFQALAKPVYQEYESVVGRDLIEAIANAK</sequence>
<gene>
    <name evidence="3" type="ORF">EDC14_10215</name>
</gene>
<dbReference type="InterPro" id="IPR004682">
    <property type="entry name" value="TRAP_DctP"/>
</dbReference>
<dbReference type="NCBIfam" id="TIGR00787">
    <property type="entry name" value="dctP"/>
    <property type="match status" value="1"/>
</dbReference>
<dbReference type="GO" id="GO:0030288">
    <property type="term" value="C:outer membrane-bounded periplasmic space"/>
    <property type="evidence" value="ECO:0007669"/>
    <property type="project" value="InterPro"/>
</dbReference>
<proteinExistence type="predicted"/>
<comment type="caution">
    <text evidence="3">The sequence shown here is derived from an EMBL/GenBank/DDBJ whole genome shotgun (WGS) entry which is preliminary data.</text>
</comment>
<evidence type="ECO:0000313" key="3">
    <source>
        <dbReference type="EMBL" id="TCL63287.1"/>
    </source>
</evidence>
<dbReference type="InterPro" id="IPR038404">
    <property type="entry name" value="TRAP_DctP_sf"/>
</dbReference>
<dbReference type="Pfam" id="PF03480">
    <property type="entry name" value="DctP"/>
    <property type="match status" value="1"/>
</dbReference>
<name>A0A4V2QDD3_HYDET</name>
<dbReference type="SUPFAM" id="SSF53850">
    <property type="entry name" value="Periplasmic binding protein-like II"/>
    <property type="match status" value="1"/>
</dbReference>
<evidence type="ECO:0000256" key="2">
    <source>
        <dbReference type="SAM" id="SignalP"/>
    </source>
</evidence>
<dbReference type="InterPro" id="IPR018389">
    <property type="entry name" value="DctP_fam"/>
</dbReference>
<dbReference type="GO" id="GO:0030246">
    <property type="term" value="F:carbohydrate binding"/>
    <property type="evidence" value="ECO:0007669"/>
    <property type="project" value="TreeGrafter"/>
</dbReference>
<keyword evidence="3" id="KW-0675">Receptor</keyword>
<dbReference type="Gene3D" id="3.40.190.170">
    <property type="entry name" value="Bacterial extracellular solute-binding protein, family 7"/>
    <property type="match status" value="1"/>
</dbReference>
<evidence type="ECO:0000313" key="4">
    <source>
        <dbReference type="Proteomes" id="UP000295008"/>
    </source>
</evidence>
<protein>
    <submittedName>
        <fullName evidence="3">Tripartite ATP-independent transporter DctP family solute receptor</fullName>
    </submittedName>
</protein>